<gene>
    <name evidence="2" type="ORF">Gohar_008315</name>
</gene>
<feature type="region of interest" description="Disordered" evidence="1">
    <location>
        <begin position="1"/>
        <end position="29"/>
    </location>
</feature>
<dbReference type="AlphaFoldDB" id="A0A7J9GJT3"/>
<feature type="non-terminal residue" evidence="2">
    <location>
        <position position="47"/>
    </location>
</feature>
<keyword evidence="3" id="KW-1185">Reference proteome</keyword>
<dbReference type="EMBL" id="JABFAD010000005">
    <property type="protein sequence ID" value="MBA0797638.1"/>
    <property type="molecule type" value="Genomic_DNA"/>
</dbReference>
<reference evidence="2 3" key="1">
    <citation type="journal article" date="2019" name="Genome Biol. Evol.">
        <title>Insights into the evolution of the New World diploid cottons (Gossypium, subgenus Houzingenia) based on genome sequencing.</title>
        <authorList>
            <person name="Grover C.E."/>
            <person name="Arick M.A. 2nd"/>
            <person name="Thrash A."/>
            <person name="Conover J.L."/>
            <person name="Sanders W.S."/>
            <person name="Peterson D.G."/>
            <person name="Frelichowski J.E."/>
            <person name="Scheffler J.A."/>
            <person name="Scheffler B.E."/>
            <person name="Wendel J.F."/>
        </authorList>
    </citation>
    <scope>NUCLEOTIDE SEQUENCE [LARGE SCALE GENOMIC DNA]</scope>
    <source>
        <strain evidence="2">0</strain>
        <tissue evidence="2">Leaf</tissue>
    </source>
</reference>
<proteinExistence type="predicted"/>
<accession>A0A7J9GJT3</accession>
<name>A0A7J9GJT3_9ROSI</name>
<evidence type="ECO:0000313" key="3">
    <source>
        <dbReference type="Proteomes" id="UP000593560"/>
    </source>
</evidence>
<evidence type="ECO:0000256" key="1">
    <source>
        <dbReference type="SAM" id="MobiDB-lite"/>
    </source>
</evidence>
<feature type="compositionally biased region" description="Basic residues" evidence="1">
    <location>
        <begin position="1"/>
        <end position="18"/>
    </location>
</feature>
<dbReference type="Proteomes" id="UP000593560">
    <property type="component" value="Unassembled WGS sequence"/>
</dbReference>
<protein>
    <submittedName>
        <fullName evidence="2">Uncharacterized protein</fullName>
    </submittedName>
</protein>
<comment type="caution">
    <text evidence="2">The sequence shown here is derived from an EMBL/GenBank/DDBJ whole genome shotgun (WGS) entry which is preliminary data.</text>
</comment>
<organism evidence="2 3">
    <name type="scientific">Gossypium harknessii</name>
    <dbReference type="NCBI Taxonomy" id="34285"/>
    <lineage>
        <taxon>Eukaryota</taxon>
        <taxon>Viridiplantae</taxon>
        <taxon>Streptophyta</taxon>
        <taxon>Embryophyta</taxon>
        <taxon>Tracheophyta</taxon>
        <taxon>Spermatophyta</taxon>
        <taxon>Magnoliopsida</taxon>
        <taxon>eudicotyledons</taxon>
        <taxon>Gunneridae</taxon>
        <taxon>Pentapetalae</taxon>
        <taxon>rosids</taxon>
        <taxon>malvids</taxon>
        <taxon>Malvales</taxon>
        <taxon>Malvaceae</taxon>
        <taxon>Malvoideae</taxon>
        <taxon>Gossypium</taxon>
    </lineage>
</organism>
<sequence>MSLSHQSHRFTRHQRKRSQNLNHQYMSLPRNHRMVTIQDTLHWGSLN</sequence>
<evidence type="ECO:0000313" key="2">
    <source>
        <dbReference type="EMBL" id="MBA0797638.1"/>
    </source>
</evidence>